<dbReference type="STRING" id="870482.SAMN04487987_10969"/>
<evidence type="ECO:0000256" key="1">
    <source>
        <dbReference type="SAM" id="Phobius"/>
    </source>
</evidence>
<dbReference type="AlphaFoldDB" id="A0A1I1RGP3"/>
<gene>
    <name evidence="2" type="ORF">SAMN04487987_10969</name>
</gene>
<feature type="transmembrane region" description="Helical" evidence="1">
    <location>
        <begin position="28"/>
        <end position="47"/>
    </location>
</feature>
<evidence type="ECO:0000313" key="2">
    <source>
        <dbReference type="EMBL" id="SFD31348.1"/>
    </source>
</evidence>
<dbReference type="Proteomes" id="UP000199439">
    <property type="component" value="Unassembled WGS sequence"/>
</dbReference>
<accession>A0A1I1RGP3</accession>
<keyword evidence="3" id="KW-1185">Reference proteome</keyword>
<dbReference type="OrthoDB" id="1189820at2"/>
<evidence type="ECO:0000313" key="3">
    <source>
        <dbReference type="Proteomes" id="UP000199439"/>
    </source>
</evidence>
<sequence>MTGTFISLISIIIGITAANTFGYFKKTYSFGLTGNTLIGVFGSVLLIKSFGRLGFDPWSIMQNESFNVSLFAINCLVSTIGGVLGLIAAKTLYNKLNQ</sequence>
<dbReference type="RefSeq" id="WP_092852884.1">
    <property type="nucleotide sequence ID" value="NZ_FOMI01000009.1"/>
</dbReference>
<feature type="transmembrane region" description="Helical" evidence="1">
    <location>
        <begin position="68"/>
        <end position="89"/>
    </location>
</feature>
<name>A0A1I1RGP3_9FLAO</name>
<keyword evidence="1" id="KW-0812">Transmembrane</keyword>
<keyword evidence="1" id="KW-1133">Transmembrane helix</keyword>
<keyword evidence="1" id="KW-0472">Membrane</keyword>
<protein>
    <submittedName>
        <fullName evidence="2">Uncharacterized protein</fullName>
    </submittedName>
</protein>
<proteinExistence type="predicted"/>
<organism evidence="2 3">
    <name type="scientific">Algibacter pectinivorans</name>
    <dbReference type="NCBI Taxonomy" id="870482"/>
    <lineage>
        <taxon>Bacteria</taxon>
        <taxon>Pseudomonadati</taxon>
        <taxon>Bacteroidota</taxon>
        <taxon>Flavobacteriia</taxon>
        <taxon>Flavobacteriales</taxon>
        <taxon>Flavobacteriaceae</taxon>
        <taxon>Algibacter</taxon>
    </lineage>
</organism>
<dbReference type="EMBL" id="FOMI01000009">
    <property type="protein sequence ID" value="SFD31348.1"/>
    <property type="molecule type" value="Genomic_DNA"/>
</dbReference>
<reference evidence="3" key="1">
    <citation type="submission" date="2016-10" db="EMBL/GenBank/DDBJ databases">
        <authorList>
            <person name="Varghese N."/>
            <person name="Submissions S."/>
        </authorList>
    </citation>
    <scope>NUCLEOTIDE SEQUENCE [LARGE SCALE GENOMIC DNA]</scope>
    <source>
        <strain evidence="3">DSM 25730</strain>
    </source>
</reference>